<dbReference type="AlphaFoldDB" id="A0A1D2QU55"/>
<protein>
    <recommendedName>
        <fullName evidence="2">Isochorismatase-like domain-containing protein</fullName>
    </recommendedName>
</protein>
<evidence type="ECO:0000256" key="1">
    <source>
        <dbReference type="SAM" id="SignalP"/>
    </source>
</evidence>
<proteinExistence type="predicted"/>
<dbReference type="InterPro" id="IPR000868">
    <property type="entry name" value="Isochorismatase-like_dom"/>
</dbReference>
<dbReference type="Pfam" id="PF00857">
    <property type="entry name" value="Isochorismatase"/>
    <property type="match status" value="1"/>
</dbReference>
<dbReference type="Proteomes" id="UP000242502">
    <property type="component" value="Unassembled WGS sequence"/>
</dbReference>
<dbReference type="Gene3D" id="3.40.50.850">
    <property type="entry name" value="Isochorismatase-like"/>
    <property type="match status" value="1"/>
</dbReference>
<dbReference type="EMBL" id="MDLC01000002">
    <property type="protein sequence ID" value="ODS25070.1"/>
    <property type="molecule type" value="Genomic_DNA"/>
</dbReference>
<feature type="signal peptide" evidence="1">
    <location>
        <begin position="1"/>
        <end position="26"/>
    </location>
</feature>
<feature type="domain" description="Isochorismatase-like" evidence="2">
    <location>
        <begin position="45"/>
        <end position="169"/>
    </location>
</feature>
<sequence length="209" mass="24030">MKIVIKVMFNIITVITFLMFANDVFADANEVIASIKADTKLNKKTAVMVIDMQTHYEYAFVEQEKVIEEQLKVIKYAAKNNLPIVDVNIDDFSPTLDRLLLKMQRSTMYELFNKTQESAFGIENGEEALNTYLRSKGVQKIYMMGCFDTSCVLKTVEDALNLDYEVVVDRGLNIHAPNEKNFKWRDLKIFNSDKLTVLEENRSSSCNIL</sequence>
<comment type="caution">
    <text evidence="3">The sequence shown here is derived from an EMBL/GenBank/DDBJ whole genome shotgun (WGS) entry which is preliminary data.</text>
</comment>
<reference evidence="3 4" key="1">
    <citation type="journal article" date="2016" name="Appl. Environ. Microbiol.">
        <title>Lack of Overt Genome Reduction in the Bryostatin-Producing Bryozoan Symbiont "Candidatus Endobugula sertula".</title>
        <authorList>
            <person name="Miller I.J."/>
            <person name="Vanee N."/>
            <person name="Fong S.S."/>
            <person name="Lim-Fong G.E."/>
            <person name="Kwan J.C."/>
        </authorList>
    </citation>
    <scope>NUCLEOTIDE SEQUENCE [LARGE SCALE GENOMIC DNA]</scope>
    <source>
        <strain evidence="3">AB1-4</strain>
    </source>
</reference>
<accession>A0A1D2QU55</accession>
<name>A0A1D2QU55_9GAMM</name>
<dbReference type="SUPFAM" id="SSF52499">
    <property type="entry name" value="Isochorismatase-like hydrolases"/>
    <property type="match status" value="1"/>
</dbReference>
<feature type="chain" id="PRO_5008906602" description="Isochorismatase-like domain-containing protein" evidence="1">
    <location>
        <begin position="27"/>
        <end position="209"/>
    </location>
</feature>
<evidence type="ECO:0000313" key="4">
    <source>
        <dbReference type="Proteomes" id="UP000242502"/>
    </source>
</evidence>
<evidence type="ECO:0000259" key="2">
    <source>
        <dbReference type="Pfam" id="PF00857"/>
    </source>
</evidence>
<evidence type="ECO:0000313" key="3">
    <source>
        <dbReference type="EMBL" id="ODS25070.1"/>
    </source>
</evidence>
<gene>
    <name evidence="3" type="ORF">AB835_00765</name>
</gene>
<keyword evidence="1" id="KW-0732">Signal</keyword>
<organism evidence="3 4">
    <name type="scientific">Candidatus Endobugula sertula</name>
    <name type="common">Bugula neritina bacterial symbiont</name>
    <dbReference type="NCBI Taxonomy" id="62101"/>
    <lineage>
        <taxon>Bacteria</taxon>
        <taxon>Pseudomonadati</taxon>
        <taxon>Pseudomonadota</taxon>
        <taxon>Gammaproteobacteria</taxon>
        <taxon>Cellvibrionales</taxon>
        <taxon>Cellvibrionaceae</taxon>
        <taxon>Candidatus Endobugula</taxon>
    </lineage>
</organism>
<dbReference type="InterPro" id="IPR036380">
    <property type="entry name" value="Isochorismatase-like_sf"/>
</dbReference>